<feature type="region of interest" description="Disordered" evidence="1">
    <location>
        <begin position="139"/>
        <end position="159"/>
    </location>
</feature>
<evidence type="ECO:0000313" key="3">
    <source>
        <dbReference type="Proteomes" id="UP001417504"/>
    </source>
</evidence>
<organism evidence="2 3">
    <name type="scientific">Stephania japonica</name>
    <dbReference type="NCBI Taxonomy" id="461633"/>
    <lineage>
        <taxon>Eukaryota</taxon>
        <taxon>Viridiplantae</taxon>
        <taxon>Streptophyta</taxon>
        <taxon>Embryophyta</taxon>
        <taxon>Tracheophyta</taxon>
        <taxon>Spermatophyta</taxon>
        <taxon>Magnoliopsida</taxon>
        <taxon>Ranunculales</taxon>
        <taxon>Menispermaceae</taxon>
        <taxon>Menispermoideae</taxon>
        <taxon>Cissampelideae</taxon>
        <taxon>Stephania</taxon>
    </lineage>
</organism>
<evidence type="ECO:0000256" key="1">
    <source>
        <dbReference type="SAM" id="MobiDB-lite"/>
    </source>
</evidence>
<feature type="region of interest" description="Disordered" evidence="1">
    <location>
        <begin position="84"/>
        <end position="113"/>
    </location>
</feature>
<keyword evidence="3" id="KW-1185">Reference proteome</keyword>
<accession>A0AAP0II03</accession>
<gene>
    <name evidence="2" type="ORF">Sjap_014602</name>
</gene>
<proteinExistence type="predicted"/>
<evidence type="ECO:0000313" key="2">
    <source>
        <dbReference type="EMBL" id="KAK9115655.1"/>
    </source>
</evidence>
<protein>
    <submittedName>
        <fullName evidence="2">Uncharacterized protein</fullName>
    </submittedName>
</protein>
<dbReference type="Proteomes" id="UP001417504">
    <property type="component" value="Unassembled WGS sequence"/>
</dbReference>
<reference evidence="2 3" key="1">
    <citation type="submission" date="2024-01" db="EMBL/GenBank/DDBJ databases">
        <title>Genome assemblies of Stephania.</title>
        <authorList>
            <person name="Yang L."/>
        </authorList>
    </citation>
    <scope>NUCLEOTIDE SEQUENCE [LARGE SCALE GENOMIC DNA]</scope>
    <source>
        <strain evidence="2">QJT</strain>
        <tissue evidence="2">Leaf</tissue>
    </source>
</reference>
<comment type="caution">
    <text evidence="2">The sequence shown here is derived from an EMBL/GenBank/DDBJ whole genome shotgun (WGS) entry which is preliminary data.</text>
</comment>
<name>A0AAP0II03_9MAGN</name>
<sequence length="159" mass="17409">MDGRSTIPSRDETSGIVIRSPQATVSLEDRLTAQEVRMMKYSRILRDQGAAIFEMVASLTTEPSSDNDFTRGYMREMIDRDLRVPRGGRASFGASTRSRGTRKLETRRPVVRQRGSTGAALAMVGLCGCVVGLRRPPEVQGQPGRGVFTGRAGESRSMT</sequence>
<dbReference type="AlphaFoldDB" id="A0AAP0II03"/>
<dbReference type="EMBL" id="JBBNAE010000006">
    <property type="protein sequence ID" value="KAK9115655.1"/>
    <property type="molecule type" value="Genomic_DNA"/>
</dbReference>